<dbReference type="InterPro" id="IPR003148">
    <property type="entry name" value="RCK_N"/>
</dbReference>
<dbReference type="Gene3D" id="3.30.70.1450">
    <property type="entry name" value="Regulator of K+ conductance, C-terminal domain"/>
    <property type="match status" value="1"/>
</dbReference>
<dbReference type="PROSITE" id="PS51201">
    <property type="entry name" value="RCK_N"/>
    <property type="match status" value="1"/>
</dbReference>
<keyword evidence="10" id="KW-1185">Reference proteome</keyword>
<dbReference type="InterPro" id="IPR050721">
    <property type="entry name" value="Trk_Ktr_HKT_K-transport"/>
</dbReference>
<gene>
    <name evidence="9" type="ORF">HUG10_10630</name>
</gene>
<evidence type="ECO:0000256" key="4">
    <source>
        <dbReference type="ARBA" id="ARBA00022958"/>
    </source>
</evidence>
<reference evidence="9 10" key="1">
    <citation type="submission" date="2020-07" db="EMBL/GenBank/DDBJ databases">
        <title>Gai3-2, isolated from salt lake.</title>
        <authorList>
            <person name="Cui H."/>
            <person name="Shi X."/>
        </authorList>
    </citation>
    <scope>NUCLEOTIDE SEQUENCE [LARGE SCALE GENOMIC DNA]</scope>
    <source>
        <strain evidence="9 10">Gai3-2</strain>
    </source>
</reference>
<dbReference type="InterPro" id="IPR006036">
    <property type="entry name" value="K_uptake_TrkA"/>
</dbReference>
<keyword evidence="6" id="KW-0406">Ion transport</keyword>
<keyword evidence="3" id="KW-0633">Potassium transport</keyword>
<dbReference type="Gene3D" id="3.40.50.720">
    <property type="entry name" value="NAD(P)-binding Rossmann-like Domain"/>
    <property type="match status" value="1"/>
</dbReference>
<evidence type="ECO:0000256" key="3">
    <source>
        <dbReference type="ARBA" id="ARBA00022538"/>
    </source>
</evidence>
<feature type="domain" description="RCK C-terminal" evidence="8">
    <location>
        <begin position="135"/>
        <end position="216"/>
    </location>
</feature>
<keyword evidence="2" id="KW-0813">Transport</keyword>
<keyword evidence="4" id="KW-0630">Potassium</keyword>
<dbReference type="InterPro" id="IPR036721">
    <property type="entry name" value="RCK_C_sf"/>
</dbReference>
<name>A0A7D5KMX8_9EURY</name>
<dbReference type="SUPFAM" id="SSF116726">
    <property type="entry name" value="TrkA C-terminal domain-like"/>
    <property type="match status" value="1"/>
</dbReference>
<organism evidence="9 10">
    <name type="scientific">Halorarum halophilum</name>
    <dbReference type="NCBI Taxonomy" id="2743090"/>
    <lineage>
        <taxon>Archaea</taxon>
        <taxon>Methanobacteriati</taxon>
        <taxon>Methanobacteriota</taxon>
        <taxon>Stenosarchaea group</taxon>
        <taxon>Halobacteria</taxon>
        <taxon>Halobacteriales</taxon>
        <taxon>Haloferacaceae</taxon>
        <taxon>Halorarum</taxon>
    </lineage>
</organism>
<protein>
    <submittedName>
        <fullName evidence="9">TrkA family potassium uptake protein</fullName>
    </submittedName>
</protein>
<dbReference type="PANTHER" id="PTHR43833">
    <property type="entry name" value="POTASSIUM CHANNEL PROTEIN 2-RELATED-RELATED"/>
    <property type="match status" value="1"/>
</dbReference>
<dbReference type="PRINTS" id="PR00335">
    <property type="entry name" value="KUPTAKETRKA"/>
</dbReference>
<dbReference type="RefSeq" id="WP_179169557.1">
    <property type="nucleotide sequence ID" value="NZ_CP058529.1"/>
</dbReference>
<dbReference type="SUPFAM" id="SSF51735">
    <property type="entry name" value="NAD(P)-binding Rossmann-fold domains"/>
    <property type="match status" value="1"/>
</dbReference>
<evidence type="ECO:0000259" key="7">
    <source>
        <dbReference type="PROSITE" id="PS51201"/>
    </source>
</evidence>
<keyword evidence="5" id="KW-0520">NAD</keyword>
<sequence length="217" mass="23060">MRLIIVGFGRVGSRTARVLQEEGHEVVVVDNDAEKIDRARSRGFTVVPGDGSDPAVLDEADVEGADAVGAITGDPNVNFEVCMIAKDHGCRTVMRISEDFSEDVYDEYARAVDEVIYPERLGAAGAKTALLGGNFNAIGELTEQLQLVAVAVPDDAPVVGTRVHDIELDGARVYAHGRQREPLTIPLPGTAVQAGDRLALITEIARADDTRSALLGG</sequence>
<comment type="function">
    <text evidence="1">Part of a potassium transport system.</text>
</comment>
<evidence type="ECO:0000313" key="10">
    <source>
        <dbReference type="Proteomes" id="UP000509750"/>
    </source>
</evidence>
<dbReference type="GO" id="GO:0015079">
    <property type="term" value="F:potassium ion transmembrane transporter activity"/>
    <property type="evidence" value="ECO:0007669"/>
    <property type="project" value="InterPro"/>
</dbReference>
<dbReference type="GeneID" id="56029293"/>
<feature type="domain" description="RCK N-terminal" evidence="7">
    <location>
        <begin position="1"/>
        <end position="116"/>
    </location>
</feature>
<dbReference type="Pfam" id="PF02254">
    <property type="entry name" value="TrkA_N"/>
    <property type="match status" value="1"/>
</dbReference>
<evidence type="ECO:0000259" key="8">
    <source>
        <dbReference type="PROSITE" id="PS51202"/>
    </source>
</evidence>
<accession>A0A7D5KMX8</accession>
<dbReference type="EMBL" id="CP058529">
    <property type="protein sequence ID" value="QLG27982.1"/>
    <property type="molecule type" value="Genomic_DNA"/>
</dbReference>
<evidence type="ECO:0000313" key="9">
    <source>
        <dbReference type="EMBL" id="QLG27982.1"/>
    </source>
</evidence>
<dbReference type="PROSITE" id="PS51202">
    <property type="entry name" value="RCK_C"/>
    <property type="match status" value="1"/>
</dbReference>
<dbReference type="InterPro" id="IPR036291">
    <property type="entry name" value="NAD(P)-bd_dom_sf"/>
</dbReference>
<dbReference type="PANTHER" id="PTHR43833:SF5">
    <property type="entry name" value="TRK SYSTEM POTASSIUM UPTAKE PROTEIN TRKA"/>
    <property type="match status" value="1"/>
</dbReference>
<dbReference type="OrthoDB" id="169192at2157"/>
<evidence type="ECO:0000256" key="5">
    <source>
        <dbReference type="ARBA" id="ARBA00023027"/>
    </source>
</evidence>
<evidence type="ECO:0000256" key="2">
    <source>
        <dbReference type="ARBA" id="ARBA00022448"/>
    </source>
</evidence>
<dbReference type="AlphaFoldDB" id="A0A7D5KMX8"/>
<dbReference type="KEGG" id="halg:HUG10_10630"/>
<dbReference type="Proteomes" id="UP000509750">
    <property type="component" value="Chromosome"/>
</dbReference>
<evidence type="ECO:0000256" key="6">
    <source>
        <dbReference type="ARBA" id="ARBA00023065"/>
    </source>
</evidence>
<evidence type="ECO:0000256" key="1">
    <source>
        <dbReference type="ARBA" id="ARBA00003660"/>
    </source>
</evidence>
<proteinExistence type="predicted"/>
<dbReference type="InterPro" id="IPR006037">
    <property type="entry name" value="RCK_C"/>
</dbReference>
<dbReference type="Pfam" id="PF02080">
    <property type="entry name" value="TrkA_C"/>
    <property type="match status" value="1"/>
</dbReference>
<dbReference type="GO" id="GO:0005886">
    <property type="term" value="C:plasma membrane"/>
    <property type="evidence" value="ECO:0007669"/>
    <property type="project" value="InterPro"/>
</dbReference>